<keyword evidence="9" id="KW-1185">Reference proteome</keyword>
<accession>A0A5C5FWZ7</accession>
<evidence type="ECO:0000313" key="8">
    <source>
        <dbReference type="EMBL" id="TNY21413.1"/>
    </source>
</evidence>
<dbReference type="Gene3D" id="1.20.1250.20">
    <property type="entry name" value="MFS general substrate transporter like domains"/>
    <property type="match status" value="2"/>
</dbReference>
<feature type="transmembrane region" description="Helical" evidence="6">
    <location>
        <begin position="341"/>
        <end position="359"/>
    </location>
</feature>
<feature type="transmembrane region" description="Helical" evidence="6">
    <location>
        <begin position="365"/>
        <end position="387"/>
    </location>
</feature>
<feature type="transmembrane region" description="Helical" evidence="6">
    <location>
        <begin position="113"/>
        <end position="132"/>
    </location>
</feature>
<dbReference type="EMBL" id="SOZI01000044">
    <property type="protein sequence ID" value="TNY21413.1"/>
    <property type="molecule type" value="Genomic_DNA"/>
</dbReference>
<evidence type="ECO:0000313" key="9">
    <source>
        <dbReference type="Proteomes" id="UP000311382"/>
    </source>
</evidence>
<evidence type="ECO:0000259" key="7">
    <source>
        <dbReference type="PROSITE" id="PS50850"/>
    </source>
</evidence>
<feature type="transmembrane region" description="Helical" evidence="6">
    <location>
        <begin position="433"/>
        <end position="455"/>
    </location>
</feature>
<dbReference type="PANTHER" id="PTHR43791:SF48">
    <property type="entry name" value="TRANSPORTER, PUTATIVE (AFU_ORTHOLOGUE AFUA_4G01000)-RELATED"/>
    <property type="match status" value="1"/>
</dbReference>
<dbReference type="Pfam" id="PF07690">
    <property type="entry name" value="MFS_1"/>
    <property type="match status" value="1"/>
</dbReference>
<dbReference type="InterPro" id="IPR036259">
    <property type="entry name" value="MFS_trans_sf"/>
</dbReference>
<feature type="transmembrane region" description="Helical" evidence="6">
    <location>
        <begin position="207"/>
        <end position="227"/>
    </location>
</feature>
<evidence type="ECO:0000256" key="1">
    <source>
        <dbReference type="ARBA" id="ARBA00004141"/>
    </source>
</evidence>
<evidence type="ECO:0000256" key="6">
    <source>
        <dbReference type="SAM" id="Phobius"/>
    </source>
</evidence>
<feature type="domain" description="Major facilitator superfamily (MFS) profile" evidence="7">
    <location>
        <begin position="45"/>
        <end position="491"/>
    </location>
</feature>
<dbReference type="SUPFAM" id="SSF103473">
    <property type="entry name" value="MFS general substrate transporter"/>
    <property type="match status" value="1"/>
</dbReference>
<keyword evidence="2" id="KW-0813">Transport</keyword>
<evidence type="ECO:0000256" key="2">
    <source>
        <dbReference type="ARBA" id="ARBA00022448"/>
    </source>
</evidence>
<dbReference type="STRING" id="5288.A0A5C5FWZ7"/>
<evidence type="ECO:0000256" key="4">
    <source>
        <dbReference type="ARBA" id="ARBA00022989"/>
    </source>
</evidence>
<name>A0A5C5FWZ7_9BASI</name>
<feature type="transmembrane region" description="Helical" evidence="6">
    <location>
        <begin position="316"/>
        <end position="334"/>
    </location>
</feature>
<feature type="transmembrane region" description="Helical" evidence="6">
    <location>
        <begin position="172"/>
        <end position="195"/>
    </location>
</feature>
<comment type="caution">
    <text evidence="8">The sequence shown here is derived from an EMBL/GenBank/DDBJ whole genome shotgun (WGS) entry which is preliminary data.</text>
</comment>
<feature type="transmembrane region" description="Helical" evidence="6">
    <location>
        <begin position="84"/>
        <end position="106"/>
    </location>
</feature>
<evidence type="ECO:0000256" key="5">
    <source>
        <dbReference type="ARBA" id="ARBA00023136"/>
    </source>
</evidence>
<gene>
    <name evidence="8" type="ORF">DMC30DRAFT_202864</name>
</gene>
<dbReference type="FunFam" id="1.20.1250.20:FF:000013">
    <property type="entry name" value="MFS general substrate transporter"/>
    <property type="match status" value="1"/>
</dbReference>
<organism evidence="8 9">
    <name type="scientific">Rhodotorula diobovata</name>
    <dbReference type="NCBI Taxonomy" id="5288"/>
    <lineage>
        <taxon>Eukaryota</taxon>
        <taxon>Fungi</taxon>
        <taxon>Dikarya</taxon>
        <taxon>Basidiomycota</taxon>
        <taxon>Pucciniomycotina</taxon>
        <taxon>Microbotryomycetes</taxon>
        <taxon>Sporidiobolales</taxon>
        <taxon>Sporidiobolaceae</taxon>
        <taxon>Rhodotorula</taxon>
    </lineage>
</organism>
<dbReference type="PANTHER" id="PTHR43791">
    <property type="entry name" value="PERMEASE-RELATED"/>
    <property type="match status" value="1"/>
</dbReference>
<dbReference type="GO" id="GO:0016020">
    <property type="term" value="C:membrane"/>
    <property type="evidence" value="ECO:0007669"/>
    <property type="project" value="UniProtKB-SubCell"/>
</dbReference>
<keyword evidence="5 6" id="KW-0472">Membrane</keyword>
<feature type="transmembrane region" description="Helical" evidence="6">
    <location>
        <begin position="274"/>
        <end position="296"/>
    </location>
</feature>
<keyword evidence="4 6" id="KW-1133">Transmembrane helix</keyword>
<protein>
    <submittedName>
        <fullName evidence="8">Major facilitator superfamily domain-containing protein</fullName>
    </submittedName>
</protein>
<keyword evidence="3 6" id="KW-0812">Transmembrane</keyword>
<comment type="subcellular location">
    <subcellularLocation>
        <location evidence="1">Membrane</location>
        <topology evidence="1">Multi-pass membrane protein</topology>
    </subcellularLocation>
</comment>
<dbReference type="AlphaFoldDB" id="A0A5C5FWZ7"/>
<dbReference type="InterPro" id="IPR011701">
    <property type="entry name" value="MFS"/>
</dbReference>
<dbReference type="Proteomes" id="UP000311382">
    <property type="component" value="Unassembled WGS sequence"/>
</dbReference>
<feature type="transmembrane region" description="Helical" evidence="6">
    <location>
        <begin position="138"/>
        <end position="160"/>
    </location>
</feature>
<proteinExistence type="predicted"/>
<dbReference type="FunFam" id="1.20.1250.20:FF:000018">
    <property type="entry name" value="MFS transporter permease"/>
    <property type="match status" value="1"/>
</dbReference>
<reference evidence="8 9" key="1">
    <citation type="submission" date="2019-03" db="EMBL/GenBank/DDBJ databases">
        <title>Rhodosporidium diobovatum UCD-FST 08-225 genome sequencing, assembly, and annotation.</title>
        <authorList>
            <person name="Fakankun I.U."/>
            <person name="Fristensky B."/>
            <person name="Levin D.B."/>
        </authorList>
    </citation>
    <scope>NUCLEOTIDE SEQUENCE [LARGE SCALE GENOMIC DNA]</scope>
    <source>
        <strain evidence="8 9">UCD-FST 08-225</strain>
    </source>
</reference>
<dbReference type="InterPro" id="IPR020846">
    <property type="entry name" value="MFS_dom"/>
</dbReference>
<dbReference type="OrthoDB" id="2962993at2759"/>
<sequence length="491" mass="53761">MSGSFSGEYADEKAVVEQVENIAAARAHIDPVAEKKLLRKLDLVILPQVTILFLLNFIDRSAVGNASVAGFQRDLGLSVQKYEYNVALMVFYVFYIIGEIPSNLILKKIGSQWLSFLCFAFGAVTIGSAWVHNFETFLGVRILLGIFEGGVIPGIAFLLTRFYTRSELAFRVGVFLSLGPGLSGAFGGLLAAGFLNADVPSLHTWQRIFVFEGIITCAYGLISFFIIPTSPETTRWLNEEERALAVKRLDIEHMGQTHEKTTARAVFKAIANPFTWACTLAYGFINVIVQGTSLFLPTIISGLGTYSSTEVQLRSVPPYIVSAVWAVGVAYICWKTKRHGVCIAASVSLSVIGYVMFLASDNPKVLYGASFLTFTGALPCGPFFLAWATANAGGPTARAVTAAIVPAWGSWGSMVCTWIYLPKYKPRYIPGNSFNVACGISAAAIAVGLTLYCQWENRQRDLGRRDDRLEGKTPEEIRALGHRHPSYRLLI</sequence>
<evidence type="ECO:0000256" key="3">
    <source>
        <dbReference type="ARBA" id="ARBA00022692"/>
    </source>
</evidence>
<dbReference type="PROSITE" id="PS50850">
    <property type="entry name" value="MFS"/>
    <property type="match status" value="1"/>
</dbReference>
<dbReference type="GO" id="GO:0022857">
    <property type="term" value="F:transmembrane transporter activity"/>
    <property type="evidence" value="ECO:0007669"/>
    <property type="project" value="InterPro"/>
</dbReference>
<feature type="transmembrane region" description="Helical" evidence="6">
    <location>
        <begin position="399"/>
        <end position="421"/>
    </location>
</feature>